<proteinExistence type="predicted"/>
<sequence>MPACTHRRGASGGHEILRLLERRVIVVGGIVTGVIVVGVIVTGVIVTGVIVTGVIVTGVIVTGVIVTGVVTLDATVIEVEDGGRAIDGTWAIDDGEIVDESKLVAVIGGRDIHGGRRLGKFAFVQRCTPSGSALTRG</sequence>
<dbReference type="EMBL" id="JADJZA010000010">
    <property type="protein sequence ID" value="MBK9298639.1"/>
    <property type="molecule type" value="Genomic_DNA"/>
</dbReference>
<feature type="transmembrane region" description="Helical" evidence="1">
    <location>
        <begin position="24"/>
        <end position="45"/>
    </location>
</feature>
<keyword evidence="1" id="KW-1133">Transmembrane helix</keyword>
<dbReference type="Proteomes" id="UP000727993">
    <property type="component" value="Unassembled WGS sequence"/>
</dbReference>
<keyword evidence="1" id="KW-0812">Transmembrane</keyword>
<evidence type="ECO:0000313" key="3">
    <source>
        <dbReference type="Proteomes" id="UP000727993"/>
    </source>
</evidence>
<evidence type="ECO:0000256" key="1">
    <source>
        <dbReference type="SAM" id="Phobius"/>
    </source>
</evidence>
<gene>
    <name evidence="2" type="ORF">IPN02_17795</name>
</gene>
<reference evidence="2 3" key="1">
    <citation type="submission" date="2020-10" db="EMBL/GenBank/DDBJ databases">
        <title>Connecting structure to function with the recovery of over 1000 high-quality activated sludge metagenome-assembled genomes encoding full-length rRNA genes using long-read sequencing.</title>
        <authorList>
            <person name="Singleton C.M."/>
            <person name="Petriglieri F."/>
            <person name="Kristensen J.M."/>
            <person name="Kirkegaard R.H."/>
            <person name="Michaelsen T.Y."/>
            <person name="Andersen M.H."/>
            <person name="Karst S.M."/>
            <person name="Dueholm M.S."/>
            <person name="Nielsen P.H."/>
            <person name="Albertsen M."/>
        </authorList>
    </citation>
    <scope>NUCLEOTIDE SEQUENCE [LARGE SCALE GENOMIC DNA]</scope>
    <source>
        <strain evidence="2">Lyne_18-Q3-R50-59_MAXAC.006</strain>
    </source>
</reference>
<evidence type="ECO:0000313" key="2">
    <source>
        <dbReference type="EMBL" id="MBK9298639.1"/>
    </source>
</evidence>
<keyword evidence="1" id="KW-0472">Membrane</keyword>
<comment type="caution">
    <text evidence="2">The sequence shown here is derived from an EMBL/GenBank/DDBJ whole genome shotgun (WGS) entry which is preliminary data.</text>
</comment>
<accession>A0A936NGP9</accession>
<name>A0A936NGP9_9ACTN</name>
<protein>
    <submittedName>
        <fullName evidence="2">Uncharacterized protein</fullName>
    </submittedName>
</protein>
<feature type="transmembrane region" description="Helical" evidence="1">
    <location>
        <begin position="51"/>
        <end position="72"/>
    </location>
</feature>
<dbReference type="AlphaFoldDB" id="A0A936NGP9"/>
<organism evidence="2 3">
    <name type="scientific">Candidatus Neomicrothrix subdominans</name>
    <dbReference type="NCBI Taxonomy" id="2954438"/>
    <lineage>
        <taxon>Bacteria</taxon>
        <taxon>Bacillati</taxon>
        <taxon>Actinomycetota</taxon>
        <taxon>Acidimicrobiia</taxon>
        <taxon>Acidimicrobiales</taxon>
        <taxon>Microthrixaceae</taxon>
        <taxon>Candidatus Neomicrothrix</taxon>
    </lineage>
</organism>